<proteinExistence type="predicted"/>
<dbReference type="AlphaFoldDB" id="A0A2M4C7C3"/>
<reference evidence="1" key="1">
    <citation type="submission" date="2018-01" db="EMBL/GenBank/DDBJ databases">
        <title>An insight into the sialome of Amazonian anophelines.</title>
        <authorList>
            <person name="Ribeiro J.M."/>
            <person name="Scarpassa V."/>
            <person name="Calvo E."/>
        </authorList>
    </citation>
    <scope>NUCLEOTIDE SEQUENCE</scope>
    <source>
        <tissue evidence="1">Salivary glands</tissue>
    </source>
</reference>
<dbReference type="EMBL" id="GGFJ01012135">
    <property type="protein sequence ID" value="MBW61276.1"/>
    <property type="molecule type" value="Transcribed_RNA"/>
</dbReference>
<organism evidence="1">
    <name type="scientific">Anopheles marajoara</name>
    <dbReference type="NCBI Taxonomy" id="58244"/>
    <lineage>
        <taxon>Eukaryota</taxon>
        <taxon>Metazoa</taxon>
        <taxon>Ecdysozoa</taxon>
        <taxon>Arthropoda</taxon>
        <taxon>Hexapoda</taxon>
        <taxon>Insecta</taxon>
        <taxon>Pterygota</taxon>
        <taxon>Neoptera</taxon>
        <taxon>Endopterygota</taxon>
        <taxon>Diptera</taxon>
        <taxon>Nematocera</taxon>
        <taxon>Culicoidea</taxon>
        <taxon>Culicidae</taxon>
        <taxon>Anophelinae</taxon>
        <taxon>Anopheles</taxon>
    </lineage>
</organism>
<sequence>MYWLVRVQIVPPYRCAAPYCAFCMSCCYAQSSLNAAVCVVNIQFNKVKVSHHHLHLTAPANTATALFVTSKNTDCAPWASRSWVLSTEYQSVRLFARCLFIVVAPGRSGIAQRSRSL</sequence>
<name>A0A2M4C7C3_9DIPT</name>
<protein>
    <submittedName>
        <fullName evidence="1">Putative secreted protein</fullName>
    </submittedName>
</protein>
<accession>A0A2M4C7C3</accession>
<evidence type="ECO:0000313" key="1">
    <source>
        <dbReference type="EMBL" id="MBW61276.1"/>
    </source>
</evidence>